<dbReference type="GO" id="GO:0005886">
    <property type="term" value="C:plasma membrane"/>
    <property type="evidence" value="ECO:0007669"/>
    <property type="project" value="InterPro"/>
</dbReference>
<proteinExistence type="predicted"/>
<dbReference type="Proteomes" id="UP000628736">
    <property type="component" value="Unassembled WGS sequence"/>
</dbReference>
<dbReference type="Pfam" id="PF09604">
    <property type="entry name" value="Potass_KdpF"/>
    <property type="match status" value="1"/>
</dbReference>
<sequence length="39" mass="4336">MTRNPKSHGKESKTVIALGIIVLLLGAYLVYALVHPERF</sequence>
<feature type="transmembrane region" description="Helical" evidence="1">
    <location>
        <begin position="15"/>
        <end position="34"/>
    </location>
</feature>
<reference evidence="2" key="1">
    <citation type="submission" date="2020-08" db="EMBL/GenBank/DDBJ databases">
        <title>Genome public.</title>
        <authorList>
            <person name="Liu C."/>
            <person name="Sun Q."/>
        </authorList>
    </citation>
    <scope>NUCLEOTIDE SEQUENCE</scope>
    <source>
        <strain evidence="2">NSJ-23</strain>
    </source>
</reference>
<dbReference type="NCBIfam" id="TIGR02115">
    <property type="entry name" value="potass_kdpF"/>
    <property type="match status" value="1"/>
</dbReference>
<evidence type="ECO:0000256" key="1">
    <source>
        <dbReference type="SAM" id="Phobius"/>
    </source>
</evidence>
<dbReference type="InterPro" id="IPR011726">
    <property type="entry name" value="KdpF"/>
</dbReference>
<comment type="caution">
    <text evidence="2">The sequence shown here is derived from an EMBL/GenBank/DDBJ whole genome shotgun (WGS) entry which is preliminary data.</text>
</comment>
<dbReference type="GO" id="GO:0008556">
    <property type="term" value="F:P-type potassium transmembrane transporter activity"/>
    <property type="evidence" value="ECO:0007669"/>
    <property type="project" value="InterPro"/>
</dbReference>
<keyword evidence="3" id="KW-1185">Reference proteome</keyword>
<keyword evidence="1" id="KW-0472">Membrane</keyword>
<protein>
    <submittedName>
        <fullName evidence="2">K(+)-transporting ATPase subunit F</fullName>
    </submittedName>
</protein>
<keyword evidence="1" id="KW-0812">Transmembrane</keyword>
<evidence type="ECO:0000313" key="2">
    <source>
        <dbReference type="EMBL" id="MBC5722822.1"/>
    </source>
</evidence>
<accession>A0A8J6JAB7</accession>
<organism evidence="2 3">
    <name type="scientific">Flintibacter hominis</name>
    <dbReference type="NCBI Taxonomy" id="2763048"/>
    <lineage>
        <taxon>Bacteria</taxon>
        <taxon>Bacillati</taxon>
        <taxon>Bacillota</taxon>
        <taxon>Clostridia</taxon>
        <taxon>Eubacteriales</taxon>
        <taxon>Flintibacter</taxon>
    </lineage>
</organism>
<dbReference type="EMBL" id="JACOPO010000004">
    <property type="protein sequence ID" value="MBC5722822.1"/>
    <property type="molecule type" value="Genomic_DNA"/>
</dbReference>
<keyword evidence="1" id="KW-1133">Transmembrane helix</keyword>
<evidence type="ECO:0000313" key="3">
    <source>
        <dbReference type="Proteomes" id="UP000628736"/>
    </source>
</evidence>
<gene>
    <name evidence="2" type="primary">kdpF</name>
    <name evidence="2" type="ORF">H8S11_08365</name>
</gene>
<name>A0A8J6JAB7_9FIRM</name>
<dbReference type="AlphaFoldDB" id="A0A8J6JAB7"/>